<dbReference type="AlphaFoldDB" id="A0A087SKL2"/>
<dbReference type="GO" id="GO:0003743">
    <property type="term" value="F:translation initiation factor activity"/>
    <property type="evidence" value="ECO:0007669"/>
    <property type="project" value="UniProtKB-UniRule"/>
</dbReference>
<dbReference type="SUPFAM" id="SSF46785">
    <property type="entry name" value="Winged helix' DNA-binding domain"/>
    <property type="match status" value="1"/>
</dbReference>
<dbReference type="CDD" id="cd21378">
    <property type="entry name" value="eIF3E"/>
    <property type="match status" value="1"/>
</dbReference>
<evidence type="ECO:0000313" key="7">
    <source>
        <dbReference type="EMBL" id="KFM26266.1"/>
    </source>
</evidence>
<organism evidence="7 9">
    <name type="scientific">Auxenochlorella protothecoides</name>
    <name type="common">Green microalga</name>
    <name type="synonym">Chlorella protothecoides</name>
    <dbReference type="NCBI Taxonomy" id="3075"/>
    <lineage>
        <taxon>Eukaryota</taxon>
        <taxon>Viridiplantae</taxon>
        <taxon>Chlorophyta</taxon>
        <taxon>core chlorophytes</taxon>
        <taxon>Trebouxiophyceae</taxon>
        <taxon>Chlorellales</taxon>
        <taxon>Chlorellaceae</taxon>
        <taxon>Auxenochlorella</taxon>
    </lineage>
</organism>
<keyword evidence="2 4" id="KW-0396">Initiation factor</keyword>
<dbReference type="GO" id="GO:0071540">
    <property type="term" value="C:eukaryotic translation initiation factor 3 complex, eIF3e"/>
    <property type="evidence" value="ECO:0007669"/>
    <property type="project" value="UniProtKB-UniRule"/>
</dbReference>
<dbReference type="STRING" id="3075.A0A087SKL2"/>
<dbReference type="eggNOG" id="KOG2758">
    <property type="taxonomic scope" value="Eukaryota"/>
</dbReference>
<dbReference type="Pfam" id="PF01399">
    <property type="entry name" value="PCI"/>
    <property type="match status" value="1"/>
</dbReference>
<evidence type="ECO:0000259" key="6">
    <source>
        <dbReference type="PROSITE" id="PS50250"/>
    </source>
</evidence>
<dbReference type="PIRSF" id="PIRSF016255">
    <property type="entry name" value="eIF3e_su6"/>
    <property type="match status" value="1"/>
</dbReference>
<evidence type="ECO:0000313" key="8">
    <source>
        <dbReference type="EMBL" id="RMZ56646.1"/>
    </source>
</evidence>
<dbReference type="InterPro" id="IPR000717">
    <property type="entry name" value="PCI_dom"/>
</dbReference>
<dbReference type="InterPro" id="IPR019010">
    <property type="entry name" value="eIF3e_N"/>
</dbReference>
<dbReference type="EMBL" id="QOKY01000135">
    <property type="protein sequence ID" value="RMZ56646.1"/>
    <property type="molecule type" value="Genomic_DNA"/>
</dbReference>
<evidence type="ECO:0000256" key="3">
    <source>
        <dbReference type="ARBA" id="ARBA00022917"/>
    </source>
</evidence>
<keyword evidence="1 4" id="KW-0963">Cytoplasm</keyword>
<dbReference type="GeneID" id="23616150"/>
<comment type="similarity">
    <text evidence="4 5">Belongs to the eIF-3 subunit E family.</text>
</comment>
<evidence type="ECO:0000256" key="4">
    <source>
        <dbReference type="HAMAP-Rule" id="MF_03004"/>
    </source>
</evidence>
<evidence type="ECO:0000313" key="9">
    <source>
        <dbReference type="Proteomes" id="UP000028924"/>
    </source>
</evidence>
<evidence type="ECO:0000256" key="5">
    <source>
        <dbReference type="PIRNR" id="PIRNR016255"/>
    </source>
</evidence>
<dbReference type="InterPro" id="IPR016650">
    <property type="entry name" value="eIF3e"/>
</dbReference>
<keyword evidence="9" id="KW-1185">Reference proteome</keyword>
<sequence length="438" mass="49645">MASLGAAEPAAASSADPLQYDLTTVVAKSLDRHLVFPLLEFLSQKQLYPAEDIESAKLELIEKTNMVDYAVDIYQGLNQTDEVPDSLVARRQEVVNKLRTLEGQVKTITDFLSNADNVRLLKQDKTQNQAFLQSEFGIGPDQVDALYHLAKWNFECGNYSAAAEYLHHYRSLSTHPDRCVSALWGKVAADILLQDFEAAMEDLLKLKDLLDLDTFAPVVKQLQSRSWLMHWSLFVFFNHENGMNALIDLFLQDRYLTALQLTGQHLLRYLSIAVVINKRRRNVLKDLVRVIQQEQYEYRDPITEFLRCLFVEADFDGAQAWLAQCEEVLDNDFFLVAAKEAFMDAARTFLFETYCRVHQQIDLAELAGQLGMDREATEKWIVNLIRNARLNAKIDAKAGTVVMQTETLGANDALLEKARGLSVRTFSLANTLVGILKA</sequence>
<protein>
    <recommendedName>
        <fullName evidence="4 5">Eukaryotic translation initiation factor 3 subunit E</fullName>
        <shortName evidence="4">eIF3e</shortName>
    </recommendedName>
    <alternativeName>
        <fullName evidence="4">Eukaryotic translation initiation factor 3 subunit 6</fullName>
    </alternativeName>
</protein>
<dbReference type="InterPro" id="IPR036390">
    <property type="entry name" value="WH_DNA-bd_sf"/>
</dbReference>
<dbReference type="SMART" id="SM01186">
    <property type="entry name" value="eIF3_N"/>
    <property type="match status" value="1"/>
</dbReference>
<reference evidence="8" key="3">
    <citation type="submission" date="2018-10" db="EMBL/GenBank/DDBJ databases">
        <authorList>
            <person name="Hovde B."/>
            <person name="Zhang X."/>
        </authorList>
    </citation>
    <scope>NUCLEOTIDE SEQUENCE [LARGE SCALE GENOMIC DNA]</scope>
    <source>
        <strain evidence="8">UTEX 25</strain>
    </source>
</reference>
<dbReference type="Proteomes" id="UP000279271">
    <property type="component" value="Unassembled WGS sequence"/>
</dbReference>
<feature type="domain" description="PCI" evidence="6">
    <location>
        <begin position="235"/>
        <end position="408"/>
    </location>
</feature>
<dbReference type="EMBL" id="KL662127">
    <property type="protein sequence ID" value="KFM26266.1"/>
    <property type="molecule type" value="Genomic_DNA"/>
</dbReference>
<dbReference type="GO" id="GO:0001732">
    <property type="term" value="P:formation of cytoplasmic translation initiation complex"/>
    <property type="evidence" value="ECO:0007669"/>
    <property type="project" value="UniProtKB-UniRule"/>
</dbReference>
<gene>
    <name evidence="8" type="ORF">APUTEX25_002735</name>
    <name evidence="7" type="ORF">F751_4759</name>
</gene>
<dbReference type="GO" id="GO:0033290">
    <property type="term" value="C:eukaryotic 48S preinitiation complex"/>
    <property type="evidence" value="ECO:0007669"/>
    <property type="project" value="UniProtKB-UniRule"/>
</dbReference>
<evidence type="ECO:0000256" key="2">
    <source>
        <dbReference type="ARBA" id="ARBA00022540"/>
    </source>
</evidence>
<dbReference type="PROSITE" id="PS50250">
    <property type="entry name" value="PCI"/>
    <property type="match status" value="1"/>
</dbReference>
<dbReference type="SMART" id="SM00088">
    <property type="entry name" value="PINT"/>
    <property type="match status" value="1"/>
</dbReference>
<accession>A0A087SKL2</accession>
<dbReference type="GO" id="GO:0016282">
    <property type="term" value="C:eukaryotic 43S preinitiation complex"/>
    <property type="evidence" value="ECO:0007669"/>
    <property type="project" value="UniProtKB-UniRule"/>
</dbReference>
<dbReference type="RefSeq" id="XP_011399162.1">
    <property type="nucleotide sequence ID" value="XM_011400860.1"/>
</dbReference>
<evidence type="ECO:0000313" key="10">
    <source>
        <dbReference type="Proteomes" id="UP000279271"/>
    </source>
</evidence>
<dbReference type="Pfam" id="PF09440">
    <property type="entry name" value="eIF3_N"/>
    <property type="match status" value="1"/>
</dbReference>
<evidence type="ECO:0000256" key="1">
    <source>
        <dbReference type="ARBA" id="ARBA00022490"/>
    </source>
</evidence>
<reference evidence="8" key="4">
    <citation type="submission" date="2018-11" db="EMBL/GenBank/DDBJ databases">
        <title>Characterization of plant carbon substrate utilization by Auxenochlorella protothecoides.</title>
        <authorList>
            <person name="Vogler B.W."/>
            <person name="Starkenburg S.R."/>
            <person name="Sudasinghe N."/>
            <person name="Schambach J.Y."/>
            <person name="Rollin J.A."/>
            <person name="Pattathil S."/>
            <person name="Barry A.N."/>
        </authorList>
    </citation>
    <scope>NUCLEOTIDE SEQUENCE [LARGE SCALE GENOMIC DNA]</scope>
    <source>
        <strain evidence="8">UTEX 25</strain>
    </source>
</reference>
<comment type="subcellular location">
    <subcellularLocation>
        <location evidence="4 5">Cytoplasm</location>
    </subcellularLocation>
</comment>
<dbReference type="OrthoDB" id="417252at2759"/>
<dbReference type="Proteomes" id="UP000028924">
    <property type="component" value="Unassembled WGS sequence"/>
</dbReference>
<keyword evidence="3 4" id="KW-0648">Protein biosynthesis</keyword>
<proteinExistence type="inferred from homology"/>
<reference evidence="10" key="2">
    <citation type="journal article" date="2018" name="Algal Res.">
        <title>Characterization of plant carbon substrate utilization by Auxenochlorella protothecoides.</title>
        <authorList>
            <person name="Vogler B.W."/>
            <person name="Starkenburg S.R."/>
            <person name="Sudasinghe N."/>
            <person name="Schambach J.Y."/>
            <person name="Rollin J.A."/>
            <person name="Pattathil S."/>
            <person name="Barry A.N."/>
        </authorList>
    </citation>
    <scope>NUCLEOTIDE SEQUENCE [LARGE SCALE GENOMIC DNA]</scope>
    <source>
        <strain evidence="10">UTEX 25</strain>
    </source>
</reference>
<comment type="subunit">
    <text evidence="4 5">Component of the eukaryotic translation initiation factor 3 (eIF-3) complex.</text>
</comment>
<dbReference type="KEGG" id="apro:F751_4759"/>
<dbReference type="HAMAP" id="MF_03004">
    <property type="entry name" value="eIF3e"/>
    <property type="match status" value="1"/>
</dbReference>
<comment type="function">
    <text evidence="4">Component of the eukaryotic translation initiation factor 3 (eIF-3) complex, which is involved in protein synthesis of a specialized repertoire of mRNAs and, together with other initiation factors, stimulates binding of mRNA and methionyl-tRNAi to the 40S ribosome. The eIF-3 complex specifically targets and initiates translation of a subset of mRNAs involved in cell proliferation.</text>
</comment>
<dbReference type="PANTHER" id="PTHR10317">
    <property type="entry name" value="EUKARYOTIC TRANSLATION INITIATION FACTOR 3 SUBUNIT E"/>
    <property type="match status" value="1"/>
</dbReference>
<reference evidence="7 9" key="1">
    <citation type="journal article" date="2014" name="BMC Genomics">
        <title>Oil accumulation mechanisms of the oleaginous microalga Chlorella protothecoides revealed through its genome, transcriptomes, and proteomes.</title>
        <authorList>
            <person name="Gao C."/>
            <person name="Wang Y."/>
            <person name="Shen Y."/>
            <person name="Yan D."/>
            <person name="He X."/>
            <person name="Dai J."/>
            <person name="Wu Q."/>
        </authorList>
    </citation>
    <scope>NUCLEOTIDE SEQUENCE [LARGE SCALE GENOMIC DNA]</scope>
    <source>
        <strain evidence="7 9">0710</strain>
    </source>
</reference>
<name>A0A087SKL2_AUXPR</name>